<dbReference type="RefSeq" id="WP_390228434.1">
    <property type="nucleotide sequence ID" value="NZ_JBHSCN010000005.1"/>
</dbReference>
<dbReference type="Gene3D" id="3.40.630.30">
    <property type="match status" value="1"/>
</dbReference>
<keyword evidence="2" id="KW-0012">Acyltransferase</keyword>
<keyword evidence="1" id="KW-0808">Transferase</keyword>
<evidence type="ECO:0000259" key="3">
    <source>
        <dbReference type="PROSITE" id="PS51186"/>
    </source>
</evidence>
<feature type="domain" description="N-acetyltransferase" evidence="3">
    <location>
        <begin position="1"/>
        <end position="153"/>
    </location>
</feature>
<dbReference type="PANTHER" id="PTHR43877">
    <property type="entry name" value="AMINOALKYLPHOSPHONATE N-ACETYLTRANSFERASE-RELATED-RELATED"/>
    <property type="match status" value="1"/>
</dbReference>
<dbReference type="InterPro" id="IPR016181">
    <property type="entry name" value="Acyl_CoA_acyltransferase"/>
</dbReference>
<keyword evidence="5" id="KW-1185">Reference proteome</keyword>
<reference evidence="5" key="1">
    <citation type="journal article" date="2019" name="Int. J. Syst. Evol. Microbiol.">
        <title>The Global Catalogue of Microorganisms (GCM) 10K type strain sequencing project: providing services to taxonomists for standard genome sequencing and annotation.</title>
        <authorList>
            <consortium name="The Broad Institute Genomics Platform"/>
            <consortium name="The Broad Institute Genome Sequencing Center for Infectious Disease"/>
            <person name="Wu L."/>
            <person name="Ma J."/>
        </authorList>
    </citation>
    <scope>NUCLEOTIDE SEQUENCE [LARGE SCALE GENOMIC DNA]</scope>
    <source>
        <strain evidence="5">CGMCC 1.10363</strain>
    </source>
</reference>
<dbReference type="EMBL" id="JBHSCN010000005">
    <property type="protein sequence ID" value="MFC4243402.1"/>
    <property type="molecule type" value="Genomic_DNA"/>
</dbReference>
<dbReference type="SUPFAM" id="SSF55729">
    <property type="entry name" value="Acyl-CoA N-acyltransferases (Nat)"/>
    <property type="match status" value="1"/>
</dbReference>
<dbReference type="Proteomes" id="UP001595900">
    <property type="component" value="Unassembled WGS sequence"/>
</dbReference>
<dbReference type="Pfam" id="PF13508">
    <property type="entry name" value="Acetyltransf_7"/>
    <property type="match status" value="1"/>
</dbReference>
<gene>
    <name evidence="4" type="ORF">ACFOYW_08455</name>
</gene>
<dbReference type="PANTHER" id="PTHR43877:SF2">
    <property type="entry name" value="AMINOALKYLPHOSPHONATE N-ACETYLTRANSFERASE-RELATED"/>
    <property type="match status" value="1"/>
</dbReference>
<dbReference type="CDD" id="cd04301">
    <property type="entry name" value="NAT_SF"/>
    <property type="match status" value="1"/>
</dbReference>
<dbReference type="InterPro" id="IPR050832">
    <property type="entry name" value="Bact_Acetyltransf"/>
</dbReference>
<proteinExistence type="predicted"/>
<organism evidence="4 5">
    <name type="scientific">Gryllotalpicola reticulitermitis</name>
    <dbReference type="NCBI Taxonomy" id="1184153"/>
    <lineage>
        <taxon>Bacteria</taxon>
        <taxon>Bacillati</taxon>
        <taxon>Actinomycetota</taxon>
        <taxon>Actinomycetes</taxon>
        <taxon>Micrococcales</taxon>
        <taxon>Microbacteriaceae</taxon>
        <taxon>Gryllotalpicola</taxon>
    </lineage>
</organism>
<dbReference type="InterPro" id="IPR000182">
    <property type="entry name" value="GNAT_dom"/>
</dbReference>
<evidence type="ECO:0000313" key="5">
    <source>
        <dbReference type="Proteomes" id="UP001595900"/>
    </source>
</evidence>
<evidence type="ECO:0000256" key="2">
    <source>
        <dbReference type="ARBA" id="ARBA00023315"/>
    </source>
</evidence>
<comment type="caution">
    <text evidence="4">The sequence shown here is derived from an EMBL/GenBank/DDBJ whole genome shotgun (WGS) entry which is preliminary data.</text>
</comment>
<protein>
    <submittedName>
        <fullName evidence="4">GNAT family N-acetyltransferase</fullName>
    </submittedName>
</protein>
<sequence>MSIETVERRSGPDARRILDALPDWFGDPVAVDNYVAAAEDTGYGSIVAVHDGAVVGIALTRRHFHESAELHLIAVHPRARGRGVGRLLVERVSSDLEADGCVMLSVHTVGPSFDNAAYAQTRGFYRKVGFTPLEEHDGLDWPGPTLILVRPLLGPRRRSGISPAPPRVAIPDEECRPE</sequence>
<accession>A0ABV8Q7I6</accession>
<evidence type="ECO:0000256" key="1">
    <source>
        <dbReference type="ARBA" id="ARBA00022679"/>
    </source>
</evidence>
<dbReference type="PROSITE" id="PS51186">
    <property type="entry name" value="GNAT"/>
    <property type="match status" value="1"/>
</dbReference>
<evidence type="ECO:0000313" key="4">
    <source>
        <dbReference type="EMBL" id="MFC4243402.1"/>
    </source>
</evidence>
<name>A0ABV8Q7I6_9MICO</name>